<dbReference type="InterPro" id="IPR006260">
    <property type="entry name" value="TonB/TolA_C"/>
</dbReference>
<keyword evidence="5" id="KW-0997">Cell inner membrane</keyword>
<keyword evidence="6 11" id="KW-0812">Transmembrane</keyword>
<proteinExistence type="inferred from homology"/>
<evidence type="ECO:0000256" key="8">
    <source>
        <dbReference type="ARBA" id="ARBA00022989"/>
    </source>
</evidence>
<dbReference type="InterPro" id="IPR051045">
    <property type="entry name" value="TonB-dependent_transducer"/>
</dbReference>
<keyword evidence="3" id="KW-0813">Transport</keyword>
<comment type="similarity">
    <text evidence="2">Belongs to the TonB family.</text>
</comment>
<evidence type="ECO:0000313" key="14">
    <source>
        <dbReference type="Proteomes" id="UP000264702"/>
    </source>
</evidence>
<dbReference type="AlphaFoldDB" id="A0A372IT39"/>
<evidence type="ECO:0000313" key="13">
    <source>
        <dbReference type="EMBL" id="RFU17593.1"/>
    </source>
</evidence>
<evidence type="ECO:0000256" key="7">
    <source>
        <dbReference type="ARBA" id="ARBA00022927"/>
    </source>
</evidence>
<dbReference type="RefSeq" id="WP_117298343.1">
    <property type="nucleotide sequence ID" value="NZ_QVQT02000002.1"/>
</dbReference>
<evidence type="ECO:0000256" key="10">
    <source>
        <dbReference type="SAM" id="MobiDB-lite"/>
    </source>
</evidence>
<dbReference type="GO" id="GO:0015031">
    <property type="term" value="P:protein transport"/>
    <property type="evidence" value="ECO:0007669"/>
    <property type="project" value="UniProtKB-KW"/>
</dbReference>
<keyword evidence="8 11" id="KW-1133">Transmembrane helix</keyword>
<evidence type="ECO:0000256" key="11">
    <source>
        <dbReference type="SAM" id="Phobius"/>
    </source>
</evidence>
<dbReference type="NCBIfam" id="TIGR01352">
    <property type="entry name" value="tonB_Cterm"/>
    <property type="match status" value="1"/>
</dbReference>
<name>A0A372IT39_9BACT</name>
<dbReference type="GO" id="GO:0098797">
    <property type="term" value="C:plasma membrane protein complex"/>
    <property type="evidence" value="ECO:0007669"/>
    <property type="project" value="TreeGrafter"/>
</dbReference>
<keyword evidence="4" id="KW-1003">Cell membrane</keyword>
<evidence type="ECO:0000256" key="5">
    <source>
        <dbReference type="ARBA" id="ARBA00022519"/>
    </source>
</evidence>
<keyword evidence="9 11" id="KW-0472">Membrane</keyword>
<comment type="caution">
    <text evidence="13">The sequence shown here is derived from an EMBL/GenBank/DDBJ whole genome shotgun (WGS) entry which is preliminary data.</text>
</comment>
<evidence type="ECO:0000256" key="2">
    <source>
        <dbReference type="ARBA" id="ARBA00006555"/>
    </source>
</evidence>
<dbReference type="SUPFAM" id="SSF74653">
    <property type="entry name" value="TolA/TonB C-terminal domain"/>
    <property type="match status" value="1"/>
</dbReference>
<dbReference type="PANTHER" id="PTHR33446">
    <property type="entry name" value="PROTEIN TONB-RELATED"/>
    <property type="match status" value="1"/>
</dbReference>
<keyword evidence="14" id="KW-1185">Reference proteome</keyword>
<evidence type="ECO:0000256" key="4">
    <source>
        <dbReference type="ARBA" id="ARBA00022475"/>
    </source>
</evidence>
<gene>
    <name evidence="13" type="ORF">D0Y96_05520</name>
</gene>
<dbReference type="Proteomes" id="UP000264702">
    <property type="component" value="Unassembled WGS sequence"/>
</dbReference>
<protein>
    <submittedName>
        <fullName evidence="13">TonB family protein</fullName>
    </submittedName>
</protein>
<dbReference type="PANTHER" id="PTHR33446:SF2">
    <property type="entry name" value="PROTEIN TONB"/>
    <property type="match status" value="1"/>
</dbReference>
<reference evidence="13 14" key="1">
    <citation type="submission" date="2018-08" db="EMBL/GenBank/DDBJ databases">
        <title>Acidipila sp. 4G-K13, an acidobacterium isolated from forest soil.</title>
        <authorList>
            <person name="Gao Z.-H."/>
            <person name="Qiu L.-H."/>
        </authorList>
    </citation>
    <scope>NUCLEOTIDE SEQUENCE [LARGE SCALE GENOMIC DNA]</scope>
    <source>
        <strain evidence="13 14">4G-K13</strain>
    </source>
</reference>
<feature type="region of interest" description="Disordered" evidence="10">
    <location>
        <begin position="93"/>
        <end position="140"/>
    </location>
</feature>
<comment type="subcellular location">
    <subcellularLocation>
        <location evidence="1">Cell inner membrane</location>
        <topology evidence="1">Single-pass membrane protein</topology>
        <orientation evidence="1">Periplasmic side</orientation>
    </subcellularLocation>
</comment>
<organism evidence="13 14">
    <name type="scientific">Paracidobacterium acidisoli</name>
    <dbReference type="NCBI Taxonomy" id="2303751"/>
    <lineage>
        <taxon>Bacteria</taxon>
        <taxon>Pseudomonadati</taxon>
        <taxon>Acidobacteriota</taxon>
        <taxon>Terriglobia</taxon>
        <taxon>Terriglobales</taxon>
        <taxon>Acidobacteriaceae</taxon>
        <taxon>Paracidobacterium</taxon>
    </lineage>
</organism>
<dbReference type="GO" id="GO:0031992">
    <property type="term" value="F:energy transducer activity"/>
    <property type="evidence" value="ECO:0007669"/>
    <property type="project" value="TreeGrafter"/>
</dbReference>
<keyword evidence="7" id="KW-0653">Protein transport</keyword>
<dbReference type="Gene3D" id="3.30.1150.10">
    <property type="match status" value="1"/>
</dbReference>
<evidence type="ECO:0000256" key="6">
    <source>
        <dbReference type="ARBA" id="ARBA00022692"/>
    </source>
</evidence>
<dbReference type="GO" id="GO:0055085">
    <property type="term" value="P:transmembrane transport"/>
    <property type="evidence" value="ECO:0007669"/>
    <property type="project" value="InterPro"/>
</dbReference>
<dbReference type="InterPro" id="IPR037682">
    <property type="entry name" value="TonB_C"/>
</dbReference>
<evidence type="ECO:0000256" key="1">
    <source>
        <dbReference type="ARBA" id="ARBA00004383"/>
    </source>
</evidence>
<dbReference type="OrthoDB" id="9792439at2"/>
<accession>A0A372IT39</accession>
<feature type="compositionally biased region" description="Polar residues" evidence="10">
    <location>
        <begin position="107"/>
        <end position="116"/>
    </location>
</feature>
<evidence type="ECO:0000259" key="12">
    <source>
        <dbReference type="Pfam" id="PF03544"/>
    </source>
</evidence>
<dbReference type="EMBL" id="QVQT01000002">
    <property type="protein sequence ID" value="RFU17593.1"/>
    <property type="molecule type" value="Genomic_DNA"/>
</dbReference>
<feature type="domain" description="TonB C-terminal" evidence="12">
    <location>
        <begin position="165"/>
        <end position="224"/>
    </location>
</feature>
<sequence>MDLYRDHLTSRRGRLSRFAISASSAAIHAVIVLLVFVLTLHSVKIHPIRPAARCCMVALYQANGVGIDAPPIPHPGSGSHQAKKTVVKQKSLLPTPPEPVVQEVQTSTAGNTSAHSAGSPAPQQPASQMTAGTGSGSDDAEPAYPIFSPSPHVADRTLLPGVNQNVVVDVDVSVSGEVTNEKLVQGLGNGLDQLVLDTVKGWHFHPATVNGNAVASTSELVFPFNRSYPRSNG</sequence>
<dbReference type="Pfam" id="PF03544">
    <property type="entry name" value="TonB_C"/>
    <property type="match status" value="1"/>
</dbReference>
<evidence type="ECO:0000256" key="9">
    <source>
        <dbReference type="ARBA" id="ARBA00023136"/>
    </source>
</evidence>
<feature type="transmembrane region" description="Helical" evidence="11">
    <location>
        <begin position="20"/>
        <end position="40"/>
    </location>
</feature>
<evidence type="ECO:0000256" key="3">
    <source>
        <dbReference type="ARBA" id="ARBA00022448"/>
    </source>
</evidence>